<dbReference type="Gene3D" id="3.40.30.10">
    <property type="entry name" value="Glutaredoxin"/>
    <property type="match status" value="1"/>
</dbReference>
<evidence type="ECO:0000313" key="2">
    <source>
        <dbReference type="EMBL" id="SDE69947.1"/>
    </source>
</evidence>
<dbReference type="CDD" id="cd03194">
    <property type="entry name" value="GST_C_3"/>
    <property type="match status" value="1"/>
</dbReference>
<dbReference type="PANTHER" id="PTHR42673:SF4">
    <property type="entry name" value="MALEYLACETOACETATE ISOMERASE"/>
    <property type="match status" value="1"/>
</dbReference>
<feature type="domain" description="GST N-terminal" evidence="1">
    <location>
        <begin position="2"/>
        <end position="86"/>
    </location>
</feature>
<dbReference type="SFLD" id="SFLDG00358">
    <property type="entry name" value="Main_(cytGST)"/>
    <property type="match status" value="1"/>
</dbReference>
<dbReference type="Pfam" id="PF13409">
    <property type="entry name" value="GST_N_2"/>
    <property type="match status" value="1"/>
</dbReference>
<dbReference type="FunFam" id="3.40.30.10:FF:000206">
    <property type="entry name" value="Probable glutathione S-transferase"/>
    <property type="match status" value="1"/>
</dbReference>
<accession>A0A1G7F222</accession>
<keyword evidence="2" id="KW-0808">Transferase</keyword>
<dbReference type="OrthoDB" id="9799538at2"/>
<dbReference type="InterPro" id="IPR040079">
    <property type="entry name" value="Glutathione_S-Trfase"/>
</dbReference>
<evidence type="ECO:0000313" key="3">
    <source>
        <dbReference type="Proteomes" id="UP000198781"/>
    </source>
</evidence>
<dbReference type="GO" id="GO:0006749">
    <property type="term" value="P:glutathione metabolic process"/>
    <property type="evidence" value="ECO:0007669"/>
    <property type="project" value="TreeGrafter"/>
</dbReference>
<sequence length="230" mass="25681">MFQLYIGNKNYSSWSMRPWVLLRQAGIPFEEVRVRFDSFDEGSQFKQQIHAVTPTGKVPVLVDGTLAIWDTLAIAEYVAETHPDKALWPVNAAARARARSVCAEMHSGFTALRGACPMNIEAHLPDTGALLWRDRPAVRADVARLVDMWSALLQEHGGPLLFGEFTIADAFFAPVCSRLTTYALPLPPHIAGYVERVLALPGVQDWVRAAEAEADFLDFEEPYRLSRTAR</sequence>
<dbReference type="InterPro" id="IPR036249">
    <property type="entry name" value="Thioredoxin-like_sf"/>
</dbReference>
<dbReference type="GO" id="GO:0004364">
    <property type="term" value="F:glutathione transferase activity"/>
    <property type="evidence" value="ECO:0007669"/>
    <property type="project" value="TreeGrafter"/>
</dbReference>
<dbReference type="PANTHER" id="PTHR42673">
    <property type="entry name" value="MALEYLACETOACETATE ISOMERASE"/>
    <property type="match status" value="1"/>
</dbReference>
<dbReference type="RefSeq" id="WP_092746077.1">
    <property type="nucleotide sequence ID" value="NZ_FMZC01000026.1"/>
</dbReference>
<dbReference type="GO" id="GO:0016034">
    <property type="term" value="F:maleylacetoacetate isomerase activity"/>
    <property type="evidence" value="ECO:0007669"/>
    <property type="project" value="TreeGrafter"/>
</dbReference>
<dbReference type="InterPro" id="IPR036282">
    <property type="entry name" value="Glutathione-S-Trfase_C_sf"/>
</dbReference>
<dbReference type="GO" id="GO:0006559">
    <property type="term" value="P:L-phenylalanine catabolic process"/>
    <property type="evidence" value="ECO:0007669"/>
    <property type="project" value="TreeGrafter"/>
</dbReference>
<reference evidence="2 3" key="1">
    <citation type="submission" date="2016-10" db="EMBL/GenBank/DDBJ databases">
        <authorList>
            <person name="de Groot N.N."/>
        </authorList>
    </citation>
    <scope>NUCLEOTIDE SEQUENCE [LARGE SCALE GENOMIC DNA]</scope>
    <source>
        <strain evidence="2 3">DSM 16619</strain>
    </source>
</reference>
<name>A0A1G7F222_9BURK</name>
<dbReference type="Pfam" id="PF13410">
    <property type="entry name" value="GST_C_2"/>
    <property type="match status" value="1"/>
</dbReference>
<dbReference type="EMBL" id="FMZC01000026">
    <property type="protein sequence ID" value="SDE69947.1"/>
    <property type="molecule type" value="Genomic_DNA"/>
</dbReference>
<dbReference type="STRING" id="187868.SAMN05192589_12611"/>
<gene>
    <name evidence="2" type="ORF">SAMN05192589_12611</name>
</gene>
<protein>
    <submittedName>
        <fullName evidence="2">Glutathione S-transferase</fullName>
    </submittedName>
</protein>
<dbReference type="InterPro" id="IPR004045">
    <property type="entry name" value="Glutathione_S-Trfase_N"/>
</dbReference>
<dbReference type="SUPFAM" id="SSF47616">
    <property type="entry name" value="GST C-terminal domain-like"/>
    <property type="match status" value="1"/>
</dbReference>
<organism evidence="2 3">
    <name type="scientific">Paracidovorax valerianellae</name>
    <dbReference type="NCBI Taxonomy" id="187868"/>
    <lineage>
        <taxon>Bacteria</taxon>
        <taxon>Pseudomonadati</taxon>
        <taxon>Pseudomonadota</taxon>
        <taxon>Betaproteobacteria</taxon>
        <taxon>Burkholderiales</taxon>
        <taxon>Comamonadaceae</taxon>
        <taxon>Paracidovorax</taxon>
    </lineage>
</organism>
<evidence type="ECO:0000259" key="1">
    <source>
        <dbReference type="PROSITE" id="PS50404"/>
    </source>
</evidence>
<dbReference type="SUPFAM" id="SSF52833">
    <property type="entry name" value="Thioredoxin-like"/>
    <property type="match status" value="1"/>
</dbReference>
<dbReference type="AlphaFoldDB" id="A0A1G7F222"/>
<dbReference type="SFLD" id="SFLDS00019">
    <property type="entry name" value="Glutathione_Transferase_(cytos"/>
    <property type="match status" value="1"/>
</dbReference>
<dbReference type="Proteomes" id="UP000198781">
    <property type="component" value="Unassembled WGS sequence"/>
</dbReference>
<dbReference type="CDD" id="cd03043">
    <property type="entry name" value="GST_N_1"/>
    <property type="match status" value="1"/>
</dbReference>
<keyword evidence="3" id="KW-1185">Reference proteome</keyword>
<dbReference type="PROSITE" id="PS50404">
    <property type="entry name" value="GST_NTER"/>
    <property type="match status" value="1"/>
</dbReference>
<dbReference type="Gene3D" id="1.20.1050.10">
    <property type="match status" value="1"/>
</dbReference>
<proteinExistence type="predicted"/>